<dbReference type="InterPro" id="IPR007111">
    <property type="entry name" value="NACHT_NTPase"/>
</dbReference>
<accession>A0ABV4VV35</accession>
<protein>
    <submittedName>
        <fullName evidence="2">NACHT domain-containing protein</fullName>
    </submittedName>
</protein>
<dbReference type="Pfam" id="PF05729">
    <property type="entry name" value="NACHT"/>
    <property type="match status" value="1"/>
</dbReference>
<gene>
    <name evidence="2" type="ORF">ACE02L_09360</name>
</gene>
<dbReference type="PROSITE" id="PS50837">
    <property type="entry name" value="NACHT"/>
    <property type="match status" value="1"/>
</dbReference>
<name>A0ABV4VV35_9GAMM</name>
<reference evidence="2 3" key="1">
    <citation type="submission" date="2024-09" db="EMBL/GenBank/DDBJ databases">
        <authorList>
            <person name="Zhang Y."/>
        </authorList>
    </citation>
    <scope>NUCLEOTIDE SEQUENCE [LARGE SCALE GENOMIC DNA]</scope>
    <source>
        <strain evidence="2 3">SH314</strain>
    </source>
</reference>
<keyword evidence="3" id="KW-1185">Reference proteome</keyword>
<proteinExistence type="predicted"/>
<dbReference type="Proteomes" id="UP001576726">
    <property type="component" value="Unassembled WGS sequence"/>
</dbReference>
<dbReference type="Gene3D" id="3.40.50.300">
    <property type="entry name" value="P-loop containing nucleotide triphosphate hydrolases"/>
    <property type="match status" value="1"/>
</dbReference>
<comment type="caution">
    <text evidence="2">The sequence shown here is derived from an EMBL/GenBank/DDBJ whole genome shotgun (WGS) entry which is preliminary data.</text>
</comment>
<feature type="domain" description="NACHT" evidence="1">
    <location>
        <begin position="42"/>
        <end position="173"/>
    </location>
</feature>
<organism evidence="2 3">
    <name type="scientific">Shewanella seohaensis</name>
    <dbReference type="NCBI Taxonomy" id="755175"/>
    <lineage>
        <taxon>Bacteria</taxon>
        <taxon>Pseudomonadati</taxon>
        <taxon>Pseudomonadota</taxon>
        <taxon>Gammaproteobacteria</taxon>
        <taxon>Alteromonadales</taxon>
        <taxon>Shewanellaceae</taxon>
        <taxon>Shewanella</taxon>
    </lineage>
</organism>
<dbReference type="InterPro" id="IPR027417">
    <property type="entry name" value="P-loop_NTPase"/>
</dbReference>
<dbReference type="RefSeq" id="WP_374919035.1">
    <property type="nucleotide sequence ID" value="NZ_JBHFGJ010000003.1"/>
</dbReference>
<dbReference type="SUPFAM" id="SSF52540">
    <property type="entry name" value="P-loop containing nucleoside triphosphate hydrolases"/>
    <property type="match status" value="1"/>
</dbReference>
<evidence type="ECO:0000313" key="3">
    <source>
        <dbReference type="Proteomes" id="UP001576726"/>
    </source>
</evidence>
<evidence type="ECO:0000259" key="1">
    <source>
        <dbReference type="PROSITE" id="PS50837"/>
    </source>
</evidence>
<dbReference type="EMBL" id="JBHFGJ010000003">
    <property type="protein sequence ID" value="MFB2652950.1"/>
    <property type="molecule type" value="Genomic_DNA"/>
</dbReference>
<evidence type="ECO:0000313" key="2">
    <source>
        <dbReference type="EMBL" id="MFB2652950.1"/>
    </source>
</evidence>
<sequence>MVNSKLDYPFKHSSYQLPFVDFEVNRDESLKNLKYIIDKDNSYIFVNGESGIGKSILLKQLAYELGRNVIALFIDPVSNLCMSDSFIKNDISEQISWLVQDKTSMDKFDINQRSEHYVQYISMLAQYTKKSEQRVVMIIDGLDDIQDKSCVENILGLIPFHLPGVKFIISTSSQVILDRFTKRKEAIVHFSVPLMTNIECKALLGDSVTIEDVESILSVYEPLPEKISSIRRIINKGHSVNDLLNDYGEYNNSILDAEWRLNENKIAENLTLVSLIVFCPFSVTIDELHSVLSLDCISINSLLSDFSFLKINDSVVTFANVGFKRYLTEKLLKDKSHIKLELGLLVEGRSRTADNILTIVEYKFTESDYDGVISELADGALVEVYKEKKNLYTLSKILNIAAKSTNDRKYIAEKIKFSHFSSLINGVSEITVLKSEIELYISDEDFVSAMSLADEAVLDEEKIQLLAMIASAQKKSNLIVDPSLLSKVEYLYSNLDLEHMDIKTSIDISVAIFSIFPKLSFEIISFVDKKGAYGENKSDYAYARFYFEAVLKNNEELQGFDLDEMDIDEQFKNSIKSIQDLKGDLSVDKFFVEIKSLSLSNGDKISLMIETVKVFPQHKEIVSIVMDCLNLILETPEYSSNSTSYKVLSSCLHLHKENLIASDVCNKILQQAPRLKDIGPTVDYVKMMINIASFEFVTKRDDTKYKNIFTYVKNNISDYVLCLKCVMAIQSAWNFFDYKRYWGELIKYKNNLFDMILFESAQHYNSLKDSIEEEAKINIKSAISICNKLNTQERRDKAISKAVISHINNCNNIDIIAVYDYIINIKNFMEFTRAAYSLIEVVHESHKLMNELSEVQFQRLRKLKNRFHNSADRLIYISYLLCVYKKSKLNINNLENNLSTELLDLFYKVDGDWNKINIGFKVSKILSVAGVDLSKDIRGKVVDIRKKSEIDAYEIKNSYVRCLELIIRVNNSLLKVGNYREENVTGVIQLISVLSGNIEKSRLYSKLISSLQVNGFESQASYFINKSVINMLDSFDSNYSKEFGLVFYSIAPCIYKYDKEQFFEYLNKVSDFSLYNDVLSSTVSYFFEKIMLWEPYYYSDKNSYDLTFQDVKNTFSLLLKMTQDWLIVSHLKRLTYSLKQLFKQRKFTETQRLAIIGLYEDIINMFPLVDCINHKGYAICTRALLLHLKNEKNASVWKVLNEEADNIPNLADSIYTRAYILELSSSLNLTDRKESLENLIHSTSLVNVSIEKIDLIEHIYSTCKGICRKTVRDALNDALLLTVEDNSSEFSEKRKDLIDACYELDEKLSSTLSSLTDSDPYRRKLIESNIEDKRCKERNLDEFNENGSTNLNEIEQDEYARFCKNQLAKMNANKSERRKVSQLYKFIQNLEHLSSENTHTILSFFLQAYGDSFKTVEQSNNCLQPIFNSLKSNANEFCDIYKISDIYQVVNSDEADSIVLDTGDDEVRRSISFIRRWVSNKEITSVIISEPYFCVDDLSFISEAFDRDYSVDFKIISSIDSYNHLVKQMSICGNFDDLDEYLECYWKDNICPDSNPRVEFIFSGTKIDPKPMIHDRWWLDELGTNGIKLGTSINGIGNKISGINILSSSESLNVSQKLNSIVRKTLKESKGERVIYKSAMIF</sequence>